<name>A0ABU0M203_9HYPH</name>
<dbReference type="Gene3D" id="2.40.340.10">
    <property type="entry name" value="MoeA, C-terminal, domain IV"/>
    <property type="match status" value="1"/>
</dbReference>
<evidence type="ECO:0000256" key="2">
    <source>
        <dbReference type="ARBA" id="ARBA00005046"/>
    </source>
</evidence>
<organism evidence="8 9">
    <name type="scientific">Kaistia geumhonensis</name>
    <dbReference type="NCBI Taxonomy" id="410839"/>
    <lineage>
        <taxon>Bacteria</taxon>
        <taxon>Pseudomonadati</taxon>
        <taxon>Pseudomonadota</taxon>
        <taxon>Alphaproteobacteria</taxon>
        <taxon>Hyphomicrobiales</taxon>
        <taxon>Kaistiaceae</taxon>
        <taxon>Kaistia</taxon>
    </lineage>
</organism>
<dbReference type="PANTHER" id="PTHR10192:SF5">
    <property type="entry name" value="GEPHYRIN"/>
    <property type="match status" value="1"/>
</dbReference>
<dbReference type="Gene3D" id="3.40.980.10">
    <property type="entry name" value="MoaB/Mog-like domain"/>
    <property type="match status" value="1"/>
</dbReference>
<dbReference type="InterPro" id="IPR036688">
    <property type="entry name" value="MoeA_C_domain_IV_sf"/>
</dbReference>
<feature type="domain" description="MoaB/Mog" evidence="7">
    <location>
        <begin position="181"/>
        <end position="318"/>
    </location>
</feature>
<dbReference type="PROSITE" id="PS01079">
    <property type="entry name" value="MOCF_BIOSYNTHESIS_2"/>
    <property type="match status" value="1"/>
</dbReference>
<comment type="cofactor">
    <cofactor evidence="6">
        <name>Mg(2+)</name>
        <dbReference type="ChEBI" id="CHEBI:18420"/>
    </cofactor>
</comment>
<dbReference type="Gene3D" id="3.90.105.10">
    <property type="entry name" value="Molybdopterin biosynthesis moea protein, domain 2"/>
    <property type="match status" value="1"/>
</dbReference>
<dbReference type="SMART" id="SM00852">
    <property type="entry name" value="MoCF_biosynth"/>
    <property type="match status" value="1"/>
</dbReference>
<dbReference type="Gene3D" id="2.170.190.11">
    <property type="entry name" value="Molybdopterin biosynthesis moea protein, domain 3"/>
    <property type="match status" value="1"/>
</dbReference>
<dbReference type="InterPro" id="IPR005110">
    <property type="entry name" value="MoeA_linker/N"/>
</dbReference>
<comment type="function">
    <text evidence="1 6">Catalyzes the insertion of molybdate into adenylated molybdopterin with the concomitant release of AMP.</text>
</comment>
<dbReference type="InterPro" id="IPR008284">
    <property type="entry name" value="MoCF_biosynth_CS"/>
</dbReference>
<comment type="catalytic activity">
    <reaction evidence="5">
        <text>adenylyl-molybdopterin + molybdate = Mo-molybdopterin + AMP + H(+)</text>
        <dbReference type="Rhea" id="RHEA:35047"/>
        <dbReference type="ChEBI" id="CHEBI:15378"/>
        <dbReference type="ChEBI" id="CHEBI:36264"/>
        <dbReference type="ChEBI" id="CHEBI:62727"/>
        <dbReference type="ChEBI" id="CHEBI:71302"/>
        <dbReference type="ChEBI" id="CHEBI:456215"/>
        <dbReference type="EC" id="2.10.1.1"/>
    </reaction>
</comment>
<protein>
    <recommendedName>
        <fullName evidence="6">Molybdopterin molybdenumtransferase</fullName>
        <ecNumber evidence="6">2.10.1.1</ecNumber>
    </recommendedName>
</protein>
<keyword evidence="6" id="KW-0500">Molybdenum</keyword>
<reference evidence="8 9" key="1">
    <citation type="submission" date="2023-07" db="EMBL/GenBank/DDBJ databases">
        <title>Genomic Encyclopedia of Type Strains, Phase IV (KMG-IV): sequencing the most valuable type-strain genomes for metagenomic binning, comparative biology and taxonomic classification.</title>
        <authorList>
            <person name="Goeker M."/>
        </authorList>
    </citation>
    <scope>NUCLEOTIDE SEQUENCE [LARGE SCALE GENOMIC DNA]</scope>
    <source>
        <strain evidence="8 9">B1-1</strain>
    </source>
</reference>
<evidence type="ECO:0000259" key="7">
    <source>
        <dbReference type="SMART" id="SM00852"/>
    </source>
</evidence>
<dbReference type="PANTHER" id="PTHR10192">
    <property type="entry name" value="MOLYBDOPTERIN BIOSYNTHESIS PROTEIN"/>
    <property type="match status" value="1"/>
</dbReference>
<keyword evidence="9" id="KW-1185">Reference proteome</keyword>
<keyword evidence="6 8" id="KW-0808">Transferase</keyword>
<evidence type="ECO:0000256" key="3">
    <source>
        <dbReference type="ARBA" id="ARBA00010763"/>
    </source>
</evidence>
<dbReference type="RefSeq" id="WP_266281566.1">
    <property type="nucleotide sequence ID" value="NZ_JAPKNF010000001.1"/>
</dbReference>
<sequence>MKPLLPVEEAIRRVLDGVEPLAAEEVPLAAAVGRVLAEPLHALRTQPPHDVSAMDGYALRAADIASTALPATLRVIGSAPAGHAFAGLVGPGEAVRIFTGAGVPDGADAILLQEDAAVLPDGRIEAREAVRPGQHIRRRGLDFCAGDRVIEPGIRLGMRQLALAAALDHAKVPVRRKPVVAIIATGDELVPPGSGDGGSGIVASNGYGIGALVESLGGLVRDLGIVRDDRAALAAAIDAAMGADVLVTIGGASVGDHDLVRDVLQDRGMTLDFWRIAMRPGKPLLFGRLKATRVLSLPGNPVSSLVCALLFLRPLVEALLGMPFVDPTVGARLGSQVRANDVRQDYIRARLTIDDDGGRVATPLERQDSAMLSAFHRAECLIVRPPHADAEAKGARCRVVILP</sequence>
<dbReference type="NCBIfam" id="NF045515">
    <property type="entry name" value="Glp_gephyrin"/>
    <property type="match status" value="1"/>
</dbReference>
<evidence type="ECO:0000313" key="8">
    <source>
        <dbReference type="EMBL" id="MDQ0514968.1"/>
    </source>
</evidence>
<comment type="caution">
    <text evidence="8">The sequence shown here is derived from an EMBL/GenBank/DDBJ whole genome shotgun (WGS) entry which is preliminary data.</text>
</comment>
<keyword evidence="6" id="KW-0460">Magnesium</keyword>
<accession>A0ABU0M203</accession>
<evidence type="ECO:0000256" key="4">
    <source>
        <dbReference type="ARBA" id="ARBA00023150"/>
    </source>
</evidence>
<dbReference type="SUPFAM" id="SSF53218">
    <property type="entry name" value="Molybdenum cofactor biosynthesis proteins"/>
    <property type="match status" value="1"/>
</dbReference>
<dbReference type="SUPFAM" id="SSF63882">
    <property type="entry name" value="MoeA N-terminal region -like"/>
    <property type="match status" value="1"/>
</dbReference>
<keyword evidence="6" id="KW-0479">Metal-binding</keyword>
<dbReference type="GO" id="GO:0061599">
    <property type="term" value="F:molybdopterin molybdotransferase activity"/>
    <property type="evidence" value="ECO:0007669"/>
    <property type="project" value="UniProtKB-EC"/>
</dbReference>
<evidence type="ECO:0000256" key="5">
    <source>
        <dbReference type="ARBA" id="ARBA00047317"/>
    </source>
</evidence>
<gene>
    <name evidence="8" type="ORF">QO015_000581</name>
</gene>
<dbReference type="Pfam" id="PF00994">
    <property type="entry name" value="MoCF_biosynth"/>
    <property type="match status" value="1"/>
</dbReference>
<dbReference type="InterPro" id="IPR038987">
    <property type="entry name" value="MoeA-like"/>
</dbReference>
<dbReference type="EMBL" id="JAUSWJ010000001">
    <property type="protein sequence ID" value="MDQ0514968.1"/>
    <property type="molecule type" value="Genomic_DNA"/>
</dbReference>
<dbReference type="CDD" id="cd00887">
    <property type="entry name" value="MoeA"/>
    <property type="match status" value="1"/>
</dbReference>
<evidence type="ECO:0000256" key="1">
    <source>
        <dbReference type="ARBA" id="ARBA00002901"/>
    </source>
</evidence>
<comment type="similarity">
    <text evidence="3 6">Belongs to the MoeA family.</text>
</comment>
<dbReference type="Proteomes" id="UP001223743">
    <property type="component" value="Unassembled WGS sequence"/>
</dbReference>
<dbReference type="SUPFAM" id="SSF63867">
    <property type="entry name" value="MoeA C-terminal domain-like"/>
    <property type="match status" value="1"/>
</dbReference>
<dbReference type="Pfam" id="PF03454">
    <property type="entry name" value="MoeA_C"/>
    <property type="match status" value="1"/>
</dbReference>
<dbReference type="InterPro" id="IPR036425">
    <property type="entry name" value="MoaB/Mog-like_dom_sf"/>
</dbReference>
<dbReference type="InterPro" id="IPR036135">
    <property type="entry name" value="MoeA_linker/N_sf"/>
</dbReference>
<dbReference type="EC" id="2.10.1.1" evidence="6"/>
<comment type="pathway">
    <text evidence="2 6">Cofactor biosynthesis; molybdopterin biosynthesis.</text>
</comment>
<dbReference type="InterPro" id="IPR001453">
    <property type="entry name" value="MoaB/Mog_dom"/>
</dbReference>
<keyword evidence="4 6" id="KW-0501">Molybdenum cofactor biosynthesis</keyword>
<dbReference type="InterPro" id="IPR005111">
    <property type="entry name" value="MoeA_C_domain_IV"/>
</dbReference>
<evidence type="ECO:0000256" key="6">
    <source>
        <dbReference type="RuleBase" id="RU365090"/>
    </source>
</evidence>
<proteinExistence type="inferred from homology"/>
<dbReference type="Pfam" id="PF03453">
    <property type="entry name" value="MoeA_N"/>
    <property type="match status" value="1"/>
</dbReference>
<evidence type="ECO:0000313" key="9">
    <source>
        <dbReference type="Proteomes" id="UP001223743"/>
    </source>
</evidence>